<dbReference type="PRINTS" id="PR00081">
    <property type="entry name" value="GDHRDH"/>
</dbReference>
<evidence type="ECO:0008006" key="6">
    <source>
        <dbReference type="Google" id="ProtNLM"/>
    </source>
</evidence>
<keyword evidence="1" id="KW-0521">NADP</keyword>
<comment type="similarity">
    <text evidence="3">Belongs to the short-chain dehydrogenases/reductases (SDR) family.</text>
</comment>
<dbReference type="CDD" id="cd05325">
    <property type="entry name" value="carb_red_sniffer_like_SDR_c"/>
    <property type="match status" value="1"/>
</dbReference>
<comment type="caution">
    <text evidence="4">The sequence shown here is derived from an EMBL/GenBank/DDBJ whole genome shotgun (WGS) entry which is preliminary data.</text>
</comment>
<dbReference type="PANTHER" id="PTHR43544">
    <property type="entry name" value="SHORT-CHAIN DEHYDROGENASE/REDUCTASE"/>
    <property type="match status" value="1"/>
</dbReference>
<evidence type="ECO:0000256" key="2">
    <source>
        <dbReference type="ARBA" id="ARBA00023002"/>
    </source>
</evidence>
<dbReference type="Gene3D" id="3.40.50.720">
    <property type="entry name" value="NAD(P)-binding Rossmann-like Domain"/>
    <property type="match status" value="1"/>
</dbReference>
<organism evidence="4 5">
    <name type="scientific">Parthenolecanium corni</name>
    <dbReference type="NCBI Taxonomy" id="536013"/>
    <lineage>
        <taxon>Eukaryota</taxon>
        <taxon>Metazoa</taxon>
        <taxon>Ecdysozoa</taxon>
        <taxon>Arthropoda</taxon>
        <taxon>Hexapoda</taxon>
        <taxon>Insecta</taxon>
        <taxon>Pterygota</taxon>
        <taxon>Neoptera</taxon>
        <taxon>Paraneoptera</taxon>
        <taxon>Hemiptera</taxon>
        <taxon>Sternorrhyncha</taxon>
        <taxon>Coccoidea</taxon>
        <taxon>Coccidae</taxon>
        <taxon>Parthenolecanium</taxon>
    </lineage>
</organism>
<dbReference type="InterPro" id="IPR036291">
    <property type="entry name" value="NAD(P)-bd_dom_sf"/>
</dbReference>
<dbReference type="InterPro" id="IPR051468">
    <property type="entry name" value="Fungal_SecMetab_SDRs"/>
</dbReference>
<dbReference type="PRINTS" id="PR00080">
    <property type="entry name" value="SDRFAMILY"/>
</dbReference>
<evidence type="ECO:0000256" key="3">
    <source>
        <dbReference type="RuleBase" id="RU000363"/>
    </source>
</evidence>
<gene>
    <name evidence="4" type="ORF">V9T40_004414</name>
</gene>
<dbReference type="InterPro" id="IPR002347">
    <property type="entry name" value="SDR_fam"/>
</dbReference>
<evidence type="ECO:0000313" key="5">
    <source>
        <dbReference type="Proteomes" id="UP001367676"/>
    </source>
</evidence>
<accession>A0AAN9TWC7</accession>
<dbReference type="GO" id="GO:0005737">
    <property type="term" value="C:cytoplasm"/>
    <property type="evidence" value="ECO:0007669"/>
    <property type="project" value="TreeGrafter"/>
</dbReference>
<keyword evidence="5" id="KW-1185">Reference proteome</keyword>
<dbReference type="SUPFAM" id="SSF51735">
    <property type="entry name" value="NAD(P)-binding Rossmann-fold domains"/>
    <property type="match status" value="1"/>
</dbReference>
<proteinExistence type="inferred from homology"/>
<keyword evidence="2" id="KW-0560">Oxidoreductase</keyword>
<sequence>MKTILITGCNRGIGFGLVKHLCENYGQMENIFATCRNPQNAQELTSLAQNNSNVKILKTDLNNSEDISNLAKTVTDILGTRGLDVLVNNAGISSKFTRLPMVKEKDLTDHFRVNVIAPILLAKHLIPVLKNGKNEGESSGIIVNISSVLGSIQENTTGGYYPYRTSKAAINAATRSMSLDLREHKIVAVALHPGWIKTDMGGKQAPFTVEEASGNLINFIRNISMEHNGLFLTHEGKQLPW</sequence>
<dbReference type="GO" id="GO:0004090">
    <property type="term" value="F:carbonyl reductase (NADPH) activity"/>
    <property type="evidence" value="ECO:0007669"/>
    <property type="project" value="TreeGrafter"/>
</dbReference>
<protein>
    <recommendedName>
        <fullName evidence="6">C-factor</fullName>
    </recommendedName>
</protein>
<dbReference type="EMBL" id="JBBCAQ010000004">
    <property type="protein sequence ID" value="KAK7604141.1"/>
    <property type="molecule type" value="Genomic_DNA"/>
</dbReference>
<dbReference type="AlphaFoldDB" id="A0AAN9TWC7"/>
<name>A0AAN9TWC7_9HEMI</name>
<dbReference type="Pfam" id="PF00106">
    <property type="entry name" value="adh_short"/>
    <property type="match status" value="1"/>
</dbReference>
<reference evidence="4 5" key="1">
    <citation type="submission" date="2024-03" db="EMBL/GenBank/DDBJ databases">
        <title>Adaptation during the transition from Ophiocordyceps entomopathogen to insect associate is accompanied by gene loss and intensified selection.</title>
        <authorList>
            <person name="Ward C.M."/>
            <person name="Onetto C.A."/>
            <person name="Borneman A.R."/>
        </authorList>
    </citation>
    <scope>NUCLEOTIDE SEQUENCE [LARGE SCALE GENOMIC DNA]</scope>
    <source>
        <strain evidence="4">AWRI1</strain>
        <tissue evidence="4">Single Adult Female</tissue>
    </source>
</reference>
<evidence type="ECO:0000313" key="4">
    <source>
        <dbReference type="EMBL" id="KAK7604141.1"/>
    </source>
</evidence>
<evidence type="ECO:0000256" key="1">
    <source>
        <dbReference type="ARBA" id="ARBA00022857"/>
    </source>
</evidence>
<dbReference type="PANTHER" id="PTHR43544:SF7">
    <property type="entry name" value="NADB-LER2"/>
    <property type="match status" value="1"/>
</dbReference>
<dbReference type="Proteomes" id="UP001367676">
    <property type="component" value="Unassembled WGS sequence"/>
</dbReference>